<dbReference type="EMBL" id="MU274902">
    <property type="protein sequence ID" value="KAI0093290.1"/>
    <property type="molecule type" value="Genomic_DNA"/>
</dbReference>
<dbReference type="Proteomes" id="UP001055072">
    <property type="component" value="Unassembled WGS sequence"/>
</dbReference>
<gene>
    <name evidence="1" type="ORF">BDY19DRAFT_1045531</name>
</gene>
<sequence length="253" mass="27308">MIVEPCRAPIAVSIWVVPLLYYAAYASSPRSPTPNNASQLTVFQMGSLQAAVKRAPQLPGPLINCQTHFAKYVDWHLYPGPAVIAISVIAKSFDHSLASIVRIDPDELPRISPQPLPLPPFPTISIPPITPLFLPSPSPSPSPSSSPSPSPSPSTSPILPQQQQPQQQQQQQGQTNVSAILGGVLSGVSVIGGILTLLLLWWYLRDKKQEKKFRETVAEDPDEMTLAMGSSRDSHPHDLENGAAATTTVRHAL</sequence>
<evidence type="ECO:0000313" key="1">
    <source>
        <dbReference type="EMBL" id="KAI0093290.1"/>
    </source>
</evidence>
<proteinExistence type="predicted"/>
<comment type="caution">
    <text evidence="1">The sequence shown here is derived from an EMBL/GenBank/DDBJ whole genome shotgun (WGS) entry which is preliminary data.</text>
</comment>
<accession>A0ACB8UG89</accession>
<reference evidence="1" key="1">
    <citation type="journal article" date="2021" name="Environ. Microbiol.">
        <title>Gene family expansions and transcriptome signatures uncover fungal adaptations to wood decay.</title>
        <authorList>
            <person name="Hage H."/>
            <person name="Miyauchi S."/>
            <person name="Viragh M."/>
            <person name="Drula E."/>
            <person name="Min B."/>
            <person name="Chaduli D."/>
            <person name="Navarro D."/>
            <person name="Favel A."/>
            <person name="Norest M."/>
            <person name="Lesage-Meessen L."/>
            <person name="Balint B."/>
            <person name="Merenyi Z."/>
            <person name="de Eugenio L."/>
            <person name="Morin E."/>
            <person name="Martinez A.T."/>
            <person name="Baldrian P."/>
            <person name="Stursova M."/>
            <person name="Martinez M.J."/>
            <person name="Novotny C."/>
            <person name="Magnuson J.K."/>
            <person name="Spatafora J.W."/>
            <person name="Maurice S."/>
            <person name="Pangilinan J."/>
            <person name="Andreopoulos W."/>
            <person name="LaButti K."/>
            <person name="Hundley H."/>
            <person name="Na H."/>
            <person name="Kuo A."/>
            <person name="Barry K."/>
            <person name="Lipzen A."/>
            <person name="Henrissat B."/>
            <person name="Riley R."/>
            <person name="Ahrendt S."/>
            <person name="Nagy L.G."/>
            <person name="Grigoriev I.V."/>
            <person name="Martin F."/>
            <person name="Rosso M.N."/>
        </authorList>
    </citation>
    <scope>NUCLEOTIDE SEQUENCE</scope>
    <source>
        <strain evidence="1">CBS 384.51</strain>
    </source>
</reference>
<organism evidence="1 2">
    <name type="scientific">Irpex rosettiformis</name>
    <dbReference type="NCBI Taxonomy" id="378272"/>
    <lineage>
        <taxon>Eukaryota</taxon>
        <taxon>Fungi</taxon>
        <taxon>Dikarya</taxon>
        <taxon>Basidiomycota</taxon>
        <taxon>Agaricomycotina</taxon>
        <taxon>Agaricomycetes</taxon>
        <taxon>Polyporales</taxon>
        <taxon>Irpicaceae</taxon>
        <taxon>Irpex</taxon>
    </lineage>
</organism>
<name>A0ACB8UG89_9APHY</name>
<keyword evidence="2" id="KW-1185">Reference proteome</keyword>
<evidence type="ECO:0000313" key="2">
    <source>
        <dbReference type="Proteomes" id="UP001055072"/>
    </source>
</evidence>
<protein>
    <submittedName>
        <fullName evidence="1">Uncharacterized protein</fullName>
    </submittedName>
</protein>